<evidence type="ECO:0000313" key="2">
    <source>
        <dbReference type="Proteomes" id="UP000494106"/>
    </source>
</evidence>
<keyword evidence="2" id="KW-1185">Reference proteome</keyword>
<gene>
    <name evidence="1" type="ORF">APLA_LOCUS7930</name>
</gene>
<organism evidence="1 2">
    <name type="scientific">Arctia plantaginis</name>
    <name type="common">Wood tiger moth</name>
    <name type="synonym">Phalaena plantaginis</name>
    <dbReference type="NCBI Taxonomy" id="874455"/>
    <lineage>
        <taxon>Eukaryota</taxon>
        <taxon>Metazoa</taxon>
        <taxon>Ecdysozoa</taxon>
        <taxon>Arthropoda</taxon>
        <taxon>Hexapoda</taxon>
        <taxon>Insecta</taxon>
        <taxon>Pterygota</taxon>
        <taxon>Neoptera</taxon>
        <taxon>Endopterygota</taxon>
        <taxon>Lepidoptera</taxon>
        <taxon>Glossata</taxon>
        <taxon>Ditrysia</taxon>
        <taxon>Noctuoidea</taxon>
        <taxon>Erebidae</taxon>
        <taxon>Arctiinae</taxon>
        <taxon>Arctia</taxon>
    </lineage>
</organism>
<dbReference type="OrthoDB" id="10062692at2759"/>
<evidence type="ECO:0000313" key="1">
    <source>
        <dbReference type="EMBL" id="CAB3239709.1"/>
    </source>
</evidence>
<sequence length="78" mass="8806">MAAIPELDDSPSLKEFIQAVARLKNNKAAGADSLASEIYKYGRSTIRDHLYGIILKIWEYGKVPQEWRDASTKESRPP</sequence>
<accession>A0A8S1A1J9</accession>
<protein>
    <submittedName>
        <fullName evidence="1">Uncharacterized protein</fullName>
    </submittedName>
</protein>
<reference evidence="1 2" key="1">
    <citation type="submission" date="2020-04" db="EMBL/GenBank/DDBJ databases">
        <authorList>
            <person name="Wallbank WR R."/>
            <person name="Pardo Diaz C."/>
            <person name="Kozak K."/>
            <person name="Martin S."/>
            <person name="Jiggins C."/>
            <person name="Moest M."/>
            <person name="Warren A I."/>
            <person name="Byers J.R.P. K."/>
            <person name="Montejo-Kovacevich G."/>
            <person name="Yen C E."/>
        </authorList>
    </citation>
    <scope>NUCLEOTIDE SEQUENCE [LARGE SCALE GENOMIC DNA]</scope>
</reference>
<dbReference type="EMBL" id="CADEBC010000503">
    <property type="protein sequence ID" value="CAB3239709.1"/>
    <property type="molecule type" value="Genomic_DNA"/>
</dbReference>
<name>A0A8S1A1J9_ARCPL</name>
<comment type="caution">
    <text evidence="1">The sequence shown here is derived from an EMBL/GenBank/DDBJ whole genome shotgun (WGS) entry which is preliminary data.</text>
</comment>
<proteinExistence type="predicted"/>
<dbReference type="Proteomes" id="UP000494106">
    <property type="component" value="Unassembled WGS sequence"/>
</dbReference>
<dbReference type="AlphaFoldDB" id="A0A8S1A1J9"/>